<comment type="caution">
    <text evidence="13">The sequence shown here is derived from an EMBL/GenBank/DDBJ whole genome shotgun (WGS) entry which is preliminary data.</text>
</comment>
<sequence length="897" mass="102962">MLDVAAVAWAWLEEDKQLHRIFTDIFGWNKYSLQTLGLATALHDIGKASLGFQNKIPEIAKDANIQYSGAFNKHFDHGAFGGEWILNRMETEYSDREGILFNETFQNLWKSSCWHHGSLILHYENYSKDSYTEPKFNSNQGPETPQNRIHYFRSEIIKYILDAIIDSQTKIEITKDITASDLRFFAGFVSICDWVGSDSSHFTYCNINFDPIIYFQNAKEKAKVALSEFDLISKIQRPFKLFQELFPEIKMPRPLQKTIEGINFTGKPYLLIIEAPTGEGKTESALFAHSKGNNKGFFFGLPTQGSANQISNRVNRFLIHNLKVNQKAILAHGTAWLNREVKEDEKYDSSRNNNENTAESELSEWFFSKKRTLLAPYGVGTVDQAMLAALNVKHGFVKLFGLSGKTLIIDEVHAYDSFMLPIIERLLEWCAALRANVILLSATLPSSMKERLLSAYSTKKLIFQKDKYPLISYIEKDSENLIEHSNIQTRKEEIISIYFATHEKENISEIAGKILESIQNEGNVLWICNTIQKAQQVYSYLKDYKTEISDTFYLKLFHSRFKFKDRKIIEQEIESLFGPENSDEKYSRPKRGILIATQVAEQSLDIDFDYLVTDIAPIDLLLQRLGRIHRHNRTNRAGCFPEPSALILVPASLEEFKSFSSMYYEFTIAKTLALLSETSTIQLPQMYRKFVEEVYSTQIPKKELFKLDEIDLCIQVKDWNILYDKLEKSQEELDTKGSKGRIPSVKTNIEDILQDTLLSEEENAYFFAKTRDGENTLQLIPVYSNENGYLLDDTLQLTEIIPEKLSLQLQKSLAENTISVSSPKSFVNNILKSPTVLAGGFTLTKWQNKLNKTGPLKGKYLILLGQDGTASYSFGKKKYNLQYDMEFGLRIQMHQEN</sequence>
<dbReference type="GO" id="GO:0003723">
    <property type="term" value="F:RNA binding"/>
    <property type="evidence" value="ECO:0007669"/>
    <property type="project" value="TreeGrafter"/>
</dbReference>
<dbReference type="PROSITE" id="PS51194">
    <property type="entry name" value="HELICASE_CTER"/>
    <property type="match status" value="1"/>
</dbReference>
<keyword evidence="8" id="KW-0067">ATP-binding</keyword>
<evidence type="ECO:0000259" key="12">
    <source>
        <dbReference type="PROSITE" id="PS51643"/>
    </source>
</evidence>
<comment type="similarity">
    <text evidence="2">In the central section; belongs to the CRISPR-associated helicase Cas3 family.</text>
</comment>
<proteinExistence type="inferred from homology"/>
<dbReference type="InterPro" id="IPR027417">
    <property type="entry name" value="P-loop_NTPase"/>
</dbReference>
<keyword evidence="5" id="KW-0547">Nucleotide-binding</keyword>
<dbReference type="InterPro" id="IPR038257">
    <property type="entry name" value="CRISPR-assoc_Cas3_HD_sf"/>
</dbReference>
<dbReference type="Pfam" id="PF00270">
    <property type="entry name" value="DEAD"/>
    <property type="match status" value="1"/>
</dbReference>
<dbReference type="GO" id="GO:0004518">
    <property type="term" value="F:nuclease activity"/>
    <property type="evidence" value="ECO:0007669"/>
    <property type="project" value="UniProtKB-KW"/>
</dbReference>
<evidence type="ECO:0000259" key="10">
    <source>
        <dbReference type="PROSITE" id="PS51192"/>
    </source>
</evidence>
<dbReference type="Pfam" id="PF18395">
    <property type="entry name" value="Cas3_C"/>
    <property type="match status" value="1"/>
</dbReference>
<evidence type="ECO:0000256" key="5">
    <source>
        <dbReference type="ARBA" id="ARBA00022741"/>
    </source>
</evidence>
<dbReference type="InterPro" id="IPR006483">
    <property type="entry name" value="CRISPR-assoc_Cas3_HD"/>
</dbReference>
<evidence type="ECO:0000256" key="7">
    <source>
        <dbReference type="ARBA" id="ARBA00022806"/>
    </source>
</evidence>
<feature type="domain" description="Helicase ATP-binding" evidence="10">
    <location>
        <begin position="262"/>
        <end position="462"/>
    </location>
</feature>
<evidence type="ECO:0000313" key="14">
    <source>
        <dbReference type="Proteomes" id="UP000011980"/>
    </source>
</evidence>
<keyword evidence="7" id="KW-0347">Helicase</keyword>
<reference evidence="13 14" key="1">
    <citation type="submission" date="2013-01" db="EMBL/GenBank/DDBJ databases">
        <authorList>
            <person name="Harkins D.M."/>
            <person name="Durkin A.S."/>
            <person name="Brinkac L.M."/>
            <person name="Haft D.H."/>
            <person name="Selengut J.D."/>
            <person name="Sanka R."/>
            <person name="DePew J."/>
            <person name="Purushe J."/>
            <person name="Galloway R.L."/>
            <person name="Vinetz J.M."/>
            <person name="Sutton G.G."/>
            <person name="Nierman W.C."/>
            <person name="Fouts D.E."/>
        </authorList>
    </citation>
    <scope>NUCLEOTIDE SEQUENCE [LARGE SCALE GENOMIC DNA]</scope>
    <source>
        <strain evidence="13 14">Nikolaevo</strain>
    </source>
</reference>
<dbReference type="Proteomes" id="UP000011980">
    <property type="component" value="Unassembled WGS sequence"/>
</dbReference>
<evidence type="ECO:0000259" key="11">
    <source>
        <dbReference type="PROSITE" id="PS51194"/>
    </source>
</evidence>
<dbReference type="NCBIfam" id="TIGR01587">
    <property type="entry name" value="cas3_core"/>
    <property type="match status" value="1"/>
</dbReference>
<dbReference type="Pfam" id="PF22590">
    <property type="entry name" value="Cas3-like_C_2"/>
    <property type="match status" value="1"/>
</dbReference>
<feature type="domain" description="HD Cas3-type" evidence="12">
    <location>
        <begin position="1"/>
        <end position="195"/>
    </location>
</feature>
<gene>
    <name evidence="13" type="primary">cas3_1</name>
    <name evidence="13" type="ORF">LEP1GSC008_1084</name>
</gene>
<evidence type="ECO:0000256" key="4">
    <source>
        <dbReference type="ARBA" id="ARBA00022723"/>
    </source>
</evidence>
<evidence type="ECO:0000313" key="13">
    <source>
        <dbReference type="EMBL" id="EMK25490.1"/>
    </source>
</evidence>
<dbReference type="GO" id="GO:0046872">
    <property type="term" value="F:metal ion binding"/>
    <property type="evidence" value="ECO:0007669"/>
    <property type="project" value="UniProtKB-KW"/>
</dbReference>
<dbReference type="PROSITE" id="PS51643">
    <property type="entry name" value="HD_CAS3"/>
    <property type="match status" value="1"/>
</dbReference>
<keyword evidence="4" id="KW-0479">Metal-binding</keyword>
<evidence type="ECO:0000256" key="9">
    <source>
        <dbReference type="ARBA" id="ARBA00023118"/>
    </source>
</evidence>
<evidence type="ECO:0000256" key="8">
    <source>
        <dbReference type="ARBA" id="ARBA00022840"/>
    </source>
</evidence>
<dbReference type="NCBIfam" id="TIGR01596">
    <property type="entry name" value="cas3_HD"/>
    <property type="match status" value="1"/>
</dbReference>
<evidence type="ECO:0000256" key="1">
    <source>
        <dbReference type="ARBA" id="ARBA00006847"/>
    </source>
</evidence>
<protein>
    <submittedName>
        <fullName evidence="13">CRISPR-associated helicase Cas3</fullName>
        <ecNumber evidence="13">3.1.-.-</ecNumber>
    </submittedName>
</protein>
<dbReference type="GO" id="GO:0003724">
    <property type="term" value="F:RNA helicase activity"/>
    <property type="evidence" value="ECO:0007669"/>
    <property type="project" value="TreeGrafter"/>
</dbReference>
<dbReference type="PANTHER" id="PTHR47963:SF9">
    <property type="entry name" value="CRISPR-ASSOCIATED ENDONUCLEASE_HELICASE CAS3"/>
    <property type="match status" value="1"/>
</dbReference>
<evidence type="ECO:0000256" key="6">
    <source>
        <dbReference type="ARBA" id="ARBA00022801"/>
    </source>
</evidence>
<dbReference type="InterPro" id="IPR014001">
    <property type="entry name" value="Helicase_ATP-bd"/>
</dbReference>
<dbReference type="EC" id="3.1.-.-" evidence="13"/>
<dbReference type="InterPro" id="IPR054712">
    <property type="entry name" value="Cas3-like_dom"/>
</dbReference>
<keyword evidence="3" id="KW-0540">Nuclease</keyword>
<evidence type="ECO:0000256" key="3">
    <source>
        <dbReference type="ARBA" id="ARBA00022722"/>
    </source>
</evidence>
<dbReference type="GO" id="GO:0051607">
    <property type="term" value="P:defense response to virus"/>
    <property type="evidence" value="ECO:0007669"/>
    <property type="project" value="UniProtKB-KW"/>
</dbReference>
<dbReference type="Gene3D" id="1.10.3210.30">
    <property type="match status" value="1"/>
</dbReference>
<evidence type="ECO:0000256" key="2">
    <source>
        <dbReference type="ARBA" id="ARBA00009046"/>
    </source>
</evidence>
<dbReference type="InterPro" id="IPR041372">
    <property type="entry name" value="Cas3_C"/>
</dbReference>
<accession>M6FAS1</accession>
<dbReference type="InterPro" id="IPR001650">
    <property type="entry name" value="Helicase_C-like"/>
</dbReference>
<dbReference type="Gene3D" id="3.40.50.300">
    <property type="entry name" value="P-loop containing nucleotide triphosphate hydrolases"/>
    <property type="match status" value="2"/>
</dbReference>
<dbReference type="EMBL" id="ANCE01000052">
    <property type="protein sequence ID" value="EMK25490.1"/>
    <property type="molecule type" value="Genomic_DNA"/>
</dbReference>
<dbReference type="GO" id="GO:0016787">
    <property type="term" value="F:hydrolase activity"/>
    <property type="evidence" value="ECO:0007669"/>
    <property type="project" value="UniProtKB-KW"/>
</dbReference>
<dbReference type="GO" id="GO:0005524">
    <property type="term" value="F:ATP binding"/>
    <property type="evidence" value="ECO:0007669"/>
    <property type="project" value="UniProtKB-KW"/>
</dbReference>
<dbReference type="InterPro" id="IPR011545">
    <property type="entry name" value="DEAD/DEAH_box_helicase_dom"/>
</dbReference>
<dbReference type="Pfam" id="PF18019">
    <property type="entry name" value="Cas3_HD"/>
    <property type="match status" value="1"/>
</dbReference>
<dbReference type="PANTHER" id="PTHR47963">
    <property type="entry name" value="DEAD-BOX ATP-DEPENDENT RNA HELICASE 47, MITOCHONDRIAL"/>
    <property type="match status" value="1"/>
</dbReference>
<feature type="domain" description="Helicase C-terminal" evidence="11">
    <location>
        <begin position="510"/>
        <end position="687"/>
    </location>
</feature>
<dbReference type="InterPro" id="IPR050547">
    <property type="entry name" value="DEAD_box_RNA_helicases"/>
</dbReference>
<comment type="similarity">
    <text evidence="1">In the N-terminal section; belongs to the CRISPR-associated nuclease Cas3-HD family.</text>
</comment>
<dbReference type="PROSITE" id="PS51192">
    <property type="entry name" value="HELICASE_ATP_BIND_1"/>
    <property type="match status" value="1"/>
</dbReference>
<keyword evidence="6 13" id="KW-0378">Hydrolase</keyword>
<dbReference type="AlphaFoldDB" id="M6FAS1"/>
<dbReference type="SUPFAM" id="SSF52540">
    <property type="entry name" value="P-loop containing nucleoside triphosphate hydrolases"/>
    <property type="match status" value="1"/>
</dbReference>
<keyword evidence="9" id="KW-0051">Antiviral defense</keyword>
<dbReference type="CDD" id="cd09641">
    <property type="entry name" value="Cas3''_I"/>
    <property type="match status" value="1"/>
</dbReference>
<organism evidence="13 14">
    <name type="scientific">Leptospira kirschneri serovar Bulgarica str. Nikolaevo</name>
    <dbReference type="NCBI Taxonomy" id="1240687"/>
    <lineage>
        <taxon>Bacteria</taxon>
        <taxon>Pseudomonadati</taxon>
        <taxon>Spirochaetota</taxon>
        <taxon>Spirochaetia</taxon>
        <taxon>Leptospirales</taxon>
        <taxon>Leptospiraceae</taxon>
        <taxon>Leptospira</taxon>
    </lineage>
</organism>
<dbReference type="InterPro" id="IPR006474">
    <property type="entry name" value="Helicase_Cas3_CRISPR-ass_core"/>
</dbReference>
<name>M6FAS1_9LEPT</name>